<accession>A0A1A9WMU9</accession>
<dbReference type="EnsemblMetazoa" id="GBRI025457-RA">
    <property type="protein sequence ID" value="GBRI025457-PA"/>
    <property type="gene ID" value="GBRI025457"/>
</dbReference>
<reference evidence="2" key="1">
    <citation type="submission" date="2014-03" db="EMBL/GenBank/DDBJ databases">
        <authorList>
            <person name="Aksoy S."/>
            <person name="Warren W."/>
            <person name="Wilson R.K."/>
        </authorList>
    </citation>
    <scope>NUCLEOTIDE SEQUENCE [LARGE SCALE GENOMIC DNA]</scope>
    <source>
        <strain evidence="2">IAEA</strain>
    </source>
</reference>
<dbReference type="VEuPathDB" id="VectorBase:GBRI025457"/>
<protein>
    <submittedName>
        <fullName evidence="1">Uncharacterized protein</fullName>
    </submittedName>
</protein>
<evidence type="ECO:0000313" key="1">
    <source>
        <dbReference type="EnsemblMetazoa" id="GBRI025457-PA"/>
    </source>
</evidence>
<evidence type="ECO:0000313" key="2">
    <source>
        <dbReference type="Proteomes" id="UP000091820"/>
    </source>
</evidence>
<keyword evidence="2" id="KW-1185">Reference proteome</keyword>
<proteinExistence type="predicted"/>
<dbReference type="Proteomes" id="UP000091820">
    <property type="component" value="Unassembled WGS sequence"/>
</dbReference>
<dbReference type="AlphaFoldDB" id="A0A1A9WMU9"/>
<sequence>MTIMKNYRGANGLIYRQLNTFLLPNQNKVRSYNVPHHIVNGIIIKDHALWDQDPKTKSVYVRVPSQHPGGYYLHLTQHKNAAFMNEKFLVGEYDHVVSNCILFYYYSL</sequence>
<reference evidence="1" key="2">
    <citation type="submission" date="2020-05" db="UniProtKB">
        <authorList>
            <consortium name="EnsemblMetazoa"/>
        </authorList>
    </citation>
    <scope>IDENTIFICATION</scope>
    <source>
        <strain evidence="1">IAEA</strain>
    </source>
</reference>
<name>A0A1A9WMU9_9MUSC</name>
<organism evidence="1 2">
    <name type="scientific">Glossina brevipalpis</name>
    <dbReference type="NCBI Taxonomy" id="37001"/>
    <lineage>
        <taxon>Eukaryota</taxon>
        <taxon>Metazoa</taxon>
        <taxon>Ecdysozoa</taxon>
        <taxon>Arthropoda</taxon>
        <taxon>Hexapoda</taxon>
        <taxon>Insecta</taxon>
        <taxon>Pterygota</taxon>
        <taxon>Neoptera</taxon>
        <taxon>Endopterygota</taxon>
        <taxon>Diptera</taxon>
        <taxon>Brachycera</taxon>
        <taxon>Muscomorpha</taxon>
        <taxon>Hippoboscoidea</taxon>
        <taxon>Glossinidae</taxon>
        <taxon>Glossina</taxon>
    </lineage>
</organism>